<feature type="transmembrane region" description="Helical" evidence="1">
    <location>
        <begin position="15"/>
        <end position="31"/>
    </location>
</feature>
<feature type="transmembrane region" description="Helical" evidence="1">
    <location>
        <begin position="222"/>
        <end position="252"/>
    </location>
</feature>
<feature type="transmembrane region" description="Helical" evidence="1">
    <location>
        <begin position="113"/>
        <end position="132"/>
    </location>
</feature>
<dbReference type="InterPro" id="IPR050879">
    <property type="entry name" value="Acyltransferase_3"/>
</dbReference>
<evidence type="ECO:0000259" key="2">
    <source>
        <dbReference type="Pfam" id="PF01757"/>
    </source>
</evidence>
<sequence length="348" mass="40121">MSKEQPLSRMPELDALRGISALMVVAYHYLYRYIELYSTEAEAISLMSLGKYGVQLFFCISGFVIYWSVQNSKMGMDFIVARVARLYPAYICAIVFTYTMITFFGLEGREHDFITLIKNIVIFHNFLGISSIDGVYWTLSYEVVFYMWVFIICTIFGKEHVLLLLSASYLLITGGNFFIDTPILKSISEKVFLYKYIPFFIIGILSFKAWEFKHIRNTDTLLAFMVILISTYINANDIYIYILCIGVFYLLVNGKLGFLNVKPLTYLGMISYSLYLIHQNFGYIILGRLESIGVNIYLGAFIAFSLSVLVSTIFYYAVEGPTKNFLLNSYRKKINRSEPYTIKKSETI</sequence>
<dbReference type="EMBL" id="JAJUBB010000010">
    <property type="protein sequence ID" value="MDD1782371.1"/>
    <property type="molecule type" value="Genomic_DNA"/>
</dbReference>
<dbReference type="PANTHER" id="PTHR23028:SF53">
    <property type="entry name" value="ACYL_TRANSF_3 DOMAIN-CONTAINING PROTEIN"/>
    <property type="match status" value="1"/>
</dbReference>
<dbReference type="PANTHER" id="PTHR23028">
    <property type="entry name" value="ACETYLTRANSFERASE"/>
    <property type="match status" value="1"/>
</dbReference>
<proteinExistence type="predicted"/>
<feature type="transmembrane region" description="Helical" evidence="1">
    <location>
        <begin position="298"/>
        <end position="318"/>
    </location>
</feature>
<evidence type="ECO:0000313" key="3">
    <source>
        <dbReference type="EMBL" id="MDD1782371.1"/>
    </source>
</evidence>
<protein>
    <submittedName>
        <fullName evidence="3">Acyltransferase</fullName>
    </submittedName>
</protein>
<comment type="caution">
    <text evidence="3">The sequence shown here is derived from an EMBL/GenBank/DDBJ whole genome shotgun (WGS) entry which is preliminary data.</text>
</comment>
<keyword evidence="3" id="KW-0808">Transferase</keyword>
<gene>
    <name evidence="3" type="ORF">LRP49_14460</name>
</gene>
<dbReference type="InterPro" id="IPR002656">
    <property type="entry name" value="Acyl_transf_3_dom"/>
</dbReference>
<reference evidence="3" key="1">
    <citation type="submission" date="2021-12" db="EMBL/GenBank/DDBJ databases">
        <title>Enterovibrio ZSDZ35 sp. nov. and Enterovibrio ZSDZ42 sp. nov., isolated from coastal seawater in Qingdao.</title>
        <authorList>
            <person name="Zhang P."/>
        </authorList>
    </citation>
    <scope>NUCLEOTIDE SEQUENCE</scope>
    <source>
        <strain evidence="3">ZSDZ35</strain>
    </source>
</reference>
<keyword evidence="1" id="KW-0472">Membrane</keyword>
<keyword evidence="1" id="KW-1133">Transmembrane helix</keyword>
<feature type="domain" description="Acyltransferase 3" evidence="2">
    <location>
        <begin position="12"/>
        <end position="315"/>
    </location>
</feature>
<feature type="transmembrane region" description="Helical" evidence="1">
    <location>
        <begin position="264"/>
        <end position="286"/>
    </location>
</feature>
<feature type="transmembrane region" description="Helical" evidence="1">
    <location>
        <begin position="161"/>
        <end position="179"/>
    </location>
</feature>
<evidence type="ECO:0000313" key="4">
    <source>
        <dbReference type="Proteomes" id="UP001149821"/>
    </source>
</evidence>
<dbReference type="RefSeq" id="WP_274143013.1">
    <property type="nucleotide sequence ID" value="NZ_JAJUBB010000010.1"/>
</dbReference>
<keyword evidence="4" id="KW-1185">Reference proteome</keyword>
<dbReference type="Proteomes" id="UP001149821">
    <property type="component" value="Unassembled WGS sequence"/>
</dbReference>
<evidence type="ECO:0000256" key="1">
    <source>
        <dbReference type="SAM" id="Phobius"/>
    </source>
</evidence>
<feature type="transmembrane region" description="Helical" evidence="1">
    <location>
        <begin position="43"/>
        <end position="67"/>
    </location>
</feature>
<name>A0ABT5QQ05_9GAMM</name>
<feature type="transmembrane region" description="Helical" evidence="1">
    <location>
        <begin position="87"/>
        <end position="106"/>
    </location>
</feature>
<keyword evidence="3" id="KW-0012">Acyltransferase</keyword>
<feature type="transmembrane region" description="Helical" evidence="1">
    <location>
        <begin position="191"/>
        <end position="210"/>
    </location>
</feature>
<organism evidence="3 4">
    <name type="scientific">Enterovibrio qingdaonensis</name>
    <dbReference type="NCBI Taxonomy" id="2899818"/>
    <lineage>
        <taxon>Bacteria</taxon>
        <taxon>Pseudomonadati</taxon>
        <taxon>Pseudomonadota</taxon>
        <taxon>Gammaproteobacteria</taxon>
        <taxon>Vibrionales</taxon>
        <taxon>Vibrionaceae</taxon>
        <taxon>Enterovibrio</taxon>
    </lineage>
</organism>
<dbReference type="GO" id="GO:0016746">
    <property type="term" value="F:acyltransferase activity"/>
    <property type="evidence" value="ECO:0007669"/>
    <property type="project" value="UniProtKB-KW"/>
</dbReference>
<dbReference type="Pfam" id="PF01757">
    <property type="entry name" value="Acyl_transf_3"/>
    <property type="match status" value="1"/>
</dbReference>
<keyword evidence="1" id="KW-0812">Transmembrane</keyword>
<accession>A0ABT5QQ05</accession>